<comment type="similarity">
    <text evidence="1">Belongs to the mycobacterial PPE family.</text>
</comment>
<protein>
    <submittedName>
        <fullName evidence="4">PPE family protein</fullName>
    </submittedName>
</protein>
<organism evidence="4 5">
    <name type="scientific">Mycobacterium paraterrae</name>
    <dbReference type="NCBI Taxonomy" id="577492"/>
    <lineage>
        <taxon>Bacteria</taxon>
        <taxon>Bacillati</taxon>
        <taxon>Actinomycetota</taxon>
        <taxon>Actinomycetes</taxon>
        <taxon>Mycobacteriales</taxon>
        <taxon>Mycobacteriaceae</taxon>
        <taxon>Mycobacterium</taxon>
    </lineage>
</organism>
<dbReference type="PANTHER" id="PTHR46766">
    <property type="entry name" value="GLUTAMINE-RICH PROTEIN 2"/>
    <property type="match status" value="1"/>
</dbReference>
<gene>
    <name evidence="4" type="ORF">MKK62_02165</name>
</gene>
<dbReference type="SUPFAM" id="SSF140459">
    <property type="entry name" value="PE/PPE dimer-like"/>
    <property type="match status" value="1"/>
</dbReference>
<dbReference type="Pfam" id="PF00823">
    <property type="entry name" value="PPE"/>
    <property type="match status" value="1"/>
</dbReference>
<dbReference type="Proteomes" id="UP001055336">
    <property type="component" value="Chromosome"/>
</dbReference>
<reference evidence="4" key="1">
    <citation type="submission" date="2022-08" db="EMBL/GenBank/DDBJ databases">
        <title>Whole genome sequencing of non-tuberculosis mycobacteria type-strains.</title>
        <authorList>
            <person name="Igarashi Y."/>
            <person name="Osugi A."/>
            <person name="Mitarai S."/>
        </authorList>
    </citation>
    <scope>NUCLEOTIDE SEQUENCE</scope>
    <source>
        <strain evidence="4">DSM 45127</strain>
    </source>
</reference>
<evidence type="ECO:0000313" key="4">
    <source>
        <dbReference type="EMBL" id="UMB70168.1"/>
    </source>
</evidence>
<feature type="domain" description="PPE" evidence="2">
    <location>
        <begin position="3"/>
        <end position="165"/>
    </location>
</feature>
<evidence type="ECO:0000259" key="2">
    <source>
        <dbReference type="Pfam" id="PF00823"/>
    </source>
</evidence>
<dbReference type="RefSeq" id="WP_240261894.1">
    <property type="nucleotide sequence ID" value="NZ_CP092488.2"/>
</dbReference>
<dbReference type="EMBL" id="CP092488">
    <property type="protein sequence ID" value="UMB70168.1"/>
    <property type="molecule type" value="Genomic_DNA"/>
</dbReference>
<dbReference type="Pfam" id="PF12484">
    <property type="entry name" value="PPE-SVP"/>
    <property type="match status" value="1"/>
</dbReference>
<dbReference type="InterPro" id="IPR022171">
    <property type="entry name" value="PPE_C"/>
</dbReference>
<evidence type="ECO:0000259" key="3">
    <source>
        <dbReference type="Pfam" id="PF12484"/>
    </source>
</evidence>
<dbReference type="InterPro" id="IPR000030">
    <property type="entry name" value="PPE_dom"/>
</dbReference>
<dbReference type="PANTHER" id="PTHR46766:SF1">
    <property type="entry name" value="GLUTAMINE-RICH PROTEIN 2"/>
    <property type="match status" value="1"/>
</dbReference>
<dbReference type="Gene3D" id="1.20.1260.20">
    <property type="entry name" value="PPE superfamily"/>
    <property type="match status" value="1"/>
</dbReference>
<dbReference type="InterPro" id="IPR038332">
    <property type="entry name" value="PPE_sf"/>
</dbReference>
<evidence type="ECO:0000256" key="1">
    <source>
        <dbReference type="ARBA" id="ARBA00010652"/>
    </source>
</evidence>
<feature type="domain" description="PPE family C-terminal" evidence="3">
    <location>
        <begin position="328"/>
        <end position="408"/>
    </location>
</feature>
<name>A0ABY3VL61_9MYCO</name>
<proteinExistence type="inferred from homology"/>
<sequence length="412" mass="40580">MLDFAVLPPEVNSGLMYSGAGSVPMLTASSAWAALSAELHTLASAYEAVVAALTDGSWLGPAATSMAVSSAAQVEWLTETAIQAEEVAAQAAAAVSAYEAAFIATVPPPEIAANRALLMALIATNLLGQNTPAILAAEAQYAEMWAQDAGAMYSYAGASAAASALAPFIPAAETVNPAGLGAQAAAVSQAIGSSTGQNVTNALAAAAAPVLGNPPWLTDVNSFLAAVGLTGHVFNSNGDGIVVGGAFGDILEGLTGSQTLDGSTPFDTVIRLVSPFRLSTTATKDIEGLAEAATKAFGGATKASAVEALPAALTPSVPSAVPGSVLSSLGKAELVGKLSVPPTWGGVAPNVSPAVTSIGNLGTPVSSQPLTPVANSMGAPPVMAGSGGRGMQFAAPRYGFKPTVVPRPTVGG</sequence>
<evidence type="ECO:0000313" key="5">
    <source>
        <dbReference type="Proteomes" id="UP001055336"/>
    </source>
</evidence>
<accession>A0ABY3VL61</accession>
<keyword evidence="5" id="KW-1185">Reference proteome</keyword>